<dbReference type="RefSeq" id="WP_215240616.1">
    <property type="nucleotide sequence ID" value="NZ_CAJRAF010000002.1"/>
</dbReference>
<dbReference type="AlphaFoldDB" id="A0A916JGA9"/>
<reference evidence="2" key="1">
    <citation type="submission" date="2021-04" db="EMBL/GenBank/DDBJ databases">
        <authorList>
            <person name="Rodrigo-Torres L."/>
            <person name="Arahal R. D."/>
            <person name="Lucena T."/>
        </authorList>
    </citation>
    <scope>NUCLEOTIDE SEQUENCE</scope>
    <source>
        <strain evidence="2">CECT 9275</strain>
    </source>
</reference>
<feature type="region of interest" description="Disordered" evidence="1">
    <location>
        <begin position="55"/>
        <end position="99"/>
    </location>
</feature>
<feature type="compositionally biased region" description="Basic and acidic residues" evidence="1">
    <location>
        <begin position="66"/>
        <end position="80"/>
    </location>
</feature>
<evidence type="ECO:0000313" key="3">
    <source>
        <dbReference type="Proteomes" id="UP000680038"/>
    </source>
</evidence>
<organism evidence="2 3">
    <name type="scientific">Dyadobacter helix</name>
    <dbReference type="NCBI Taxonomy" id="2822344"/>
    <lineage>
        <taxon>Bacteria</taxon>
        <taxon>Pseudomonadati</taxon>
        <taxon>Bacteroidota</taxon>
        <taxon>Cytophagia</taxon>
        <taxon>Cytophagales</taxon>
        <taxon>Spirosomataceae</taxon>
        <taxon>Dyadobacter</taxon>
    </lineage>
</organism>
<evidence type="ECO:0000256" key="1">
    <source>
        <dbReference type="SAM" id="MobiDB-lite"/>
    </source>
</evidence>
<comment type="caution">
    <text evidence="2">The sequence shown here is derived from an EMBL/GenBank/DDBJ whole genome shotgun (WGS) entry which is preliminary data.</text>
</comment>
<dbReference type="Proteomes" id="UP000680038">
    <property type="component" value="Unassembled WGS sequence"/>
</dbReference>
<dbReference type="PROSITE" id="PS51257">
    <property type="entry name" value="PROKAR_LIPOPROTEIN"/>
    <property type="match status" value="1"/>
</dbReference>
<proteinExistence type="predicted"/>
<gene>
    <name evidence="2" type="ORF">DYBT9275_04218</name>
</gene>
<keyword evidence="3" id="KW-1185">Reference proteome</keyword>
<protein>
    <recommendedName>
        <fullName evidence="4">Lipoprotein</fullName>
    </recommendedName>
</protein>
<evidence type="ECO:0008006" key="4">
    <source>
        <dbReference type="Google" id="ProtNLM"/>
    </source>
</evidence>
<name>A0A916JGA9_9BACT</name>
<sequence length="99" mass="11473">MGKNRIITGIAGVLVAAIALSSCVHSTYYRDADYGYRYGHGHRYYVAPPPPRVVVVRPSPPPRRVIHADRYRSSRHDDRHFRKNNNRQYGRSERTRGPR</sequence>
<evidence type="ECO:0000313" key="2">
    <source>
        <dbReference type="EMBL" id="CAG5008208.1"/>
    </source>
</evidence>
<dbReference type="EMBL" id="CAJRAF010000002">
    <property type="protein sequence ID" value="CAG5008208.1"/>
    <property type="molecule type" value="Genomic_DNA"/>
</dbReference>
<accession>A0A916JGA9</accession>
<feature type="compositionally biased region" description="Basic and acidic residues" evidence="1">
    <location>
        <begin position="90"/>
        <end position="99"/>
    </location>
</feature>